<name>A0A1Y5FD94_9BACT</name>
<dbReference type="AlphaFoldDB" id="A0A1Y5FD94"/>
<dbReference type="EMBL" id="MAAO01000002">
    <property type="protein sequence ID" value="OUS00198.1"/>
    <property type="molecule type" value="Genomic_DNA"/>
</dbReference>
<organism evidence="1 2">
    <name type="scientific">Halobacteriovorax marinus</name>
    <dbReference type="NCBI Taxonomy" id="97084"/>
    <lineage>
        <taxon>Bacteria</taxon>
        <taxon>Pseudomonadati</taxon>
        <taxon>Bdellovibrionota</taxon>
        <taxon>Bacteriovoracia</taxon>
        <taxon>Bacteriovoracales</taxon>
        <taxon>Halobacteriovoraceae</taxon>
        <taxon>Halobacteriovorax</taxon>
    </lineage>
</organism>
<gene>
    <name evidence="1" type="ORF">A9Q84_03165</name>
</gene>
<comment type="caution">
    <text evidence="1">The sequence shown here is derived from an EMBL/GenBank/DDBJ whole genome shotgun (WGS) entry which is preliminary data.</text>
</comment>
<proteinExistence type="predicted"/>
<dbReference type="Proteomes" id="UP000196531">
    <property type="component" value="Unassembled WGS sequence"/>
</dbReference>
<protein>
    <submittedName>
        <fullName evidence="1">Uncharacterized protein</fullName>
    </submittedName>
</protein>
<evidence type="ECO:0000313" key="2">
    <source>
        <dbReference type="Proteomes" id="UP000196531"/>
    </source>
</evidence>
<accession>A0A1Y5FD94</accession>
<sequence length="207" mass="23889">MKSDISKEDLYESVKALVECEKPHIHLDQHKLFTLFSIAFQYILFLSTKNPGAYIIRIEDSALADKFARKSKDSSTRKFMQSLMVPRKLKFKKSMFFLDFFHIGSWNLTKDIDPTKIKGAIIVKNTGSKPMEFTDTEEGEVDIMASLPKDYFHTSLTDFVPKTITIAYEHEFENVEILNFPFIKQDVVQTISGVTIGKDIDWDKLDD</sequence>
<evidence type="ECO:0000313" key="1">
    <source>
        <dbReference type="EMBL" id="OUS00198.1"/>
    </source>
</evidence>
<reference evidence="2" key="1">
    <citation type="journal article" date="2017" name="Proc. Natl. Acad. Sci. U.S.A.">
        <title>Simulation of Deepwater Horizon oil plume reveals substrate specialization within a complex community of hydrocarbon-degraders.</title>
        <authorList>
            <person name="Hu P."/>
            <person name="Dubinsky E.A."/>
            <person name="Probst A.J."/>
            <person name="Wang J."/>
            <person name="Sieber C.M.K."/>
            <person name="Tom L.M."/>
            <person name="Gardinali P."/>
            <person name="Banfield J.F."/>
            <person name="Atlas R.M."/>
            <person name="Andersen G.L."/>
        </authorList>
    </citation>
    <scope>NUCLEOTIDE SEQUENCE [LARGE SCALE GENOMIC DNA]</scope>
</reference>